<dbReference type="PANTHER" id="PTHR22594">
    <property type="entry name" value="ASPARTYL/LYSYL-TRNA SYNTHETASE"/>
    <property type="match status" value="1"/>
</dbReference>
<keyword evidence="5" id="KW-0067">ATP-binding</keyword>
<dbReference type="GO" id="GO:0005524">
    <property type="term" value="F:ATP binding"/>
    <property type="evidence" value="ECO:0007669"/>
    <property type="project" value="UniProtKB-KW"/>
</dbReference>
<keyword evidence="4" id="KW-0547">Nucleotide-binding</keyword>
<dbReference type="FunFam" id="3.30.930.10:FF:000016">
    <property type="entry name" value="Asparagine--tRNA ligase"/>
    <property type="match status" value="1"/>
</dbReference>
<dbReference type="PRINTS" id="PR01042">
    <property type="entry name" value="TRNASYNTHASP"/>
</dbReference>
<comment type="similarity">
    <text evidence="1">Belongs to the class-II aminoacyl-tRNA synthetase family.</text>
</comment>
<evidence type="ECO:0000313" key="9">
    <source>
        <dbReference type="Proteomes" id="UP000001554"/>
    </source>
</evidence>
<sequence>MWFLFSRLRTSLSVDFRHIRRCTTYTKARRIWEIISSKPPESGVPLKLQGWVRSIRAQKDVLFLHLNDGSCLAHLQVVGTPDMGSSGLSYGSAVAVEGRLFPSAHPGQDVELHADRLEVIGSCNVKEFPFKAKKRHTMEYSRQFPHLRARTNSFSALLRIRSQAASAIHKFFQDEGYIEVHTPVISSNDCEGAGELFQVKPASSTVLKQISQDSGKDTKHFFDVPAFLTVSGQLQLEVMASALSRVYVFGPTFRAERSLGRRHLSEFYMVEAELAFTQQQEDVMEVIEMMVKQPTEQILALCPEDLHLFYKFVSPGHREVVENILTSRFIRMTYTEAIQILKKNSENFQFTPEWGHDLQKEHERHLVRHCGSVPVFVTDFPKELKPFYARDNDDDKTVAAFDLLVPEVGELFGGSLREERLEILQDRLDRLGLSNSYQWYLDLRRYGSVPHGGFGMGFERYLQCILGVPHIRDVIPFPRFPHSCKM</sequence>
<dbReference type="NCBIfam" id="TIGR00457">
    <property type="entry name" value="asnS"/>
    <property type="match status" value="1"/>
</dbReference>
<dbReference type="OrthoDB" id="1931232at2759"/>
<dbReference type="CDD" id="cd04318">
    <property type="entry name" value="EcAsnRS_like_N"/>
    <property type="match status" value="1"/>
</dbReference>
<dbReference type="GO" id="GO:0005739">
    <property type="term" value="C:mitochondrion"/>
    <property type="evidence" value="ECO:0000318"/>
    <property type="project" value="GO_Central"/>
</dbReference>
<evidence type="ECO:0000256" key="2">
    <source>
        <dbReference type="ARBA" id="ARBA00012816"/>
    </source>
</evidence>
<organism evidence="9 10">
    <name type="scientific">Branchiostoma floridae</name>
    <name type="common">Florida lancelet</name>
    <name type="synonym">Amphioxus</name>
    <dbReference type="NCBI Taxonomy" id="7739"/>
    <lineage>
        <taxon>Eukaryota</taxon>
        <taxon>Metazoa</taxon>
        <taxon>Chordata</taxon>
        <taxon>Cephalochordata</taxon>
        <taxon>Leptocardii</taxon>
        <taxon>Amphioxiformes</taxon>
        <taxon>Branchiostomatidae</taxon>
        <taxon>Branchiostoma</taxon>
    </lineage>
</organism>
<dbReference type="Gene3D" id="2.40.50.140">
    <property type="entry name" value="Nucleic acid-binding proteins"/>
    <property type="match status" value="1"/>
</dbReference>
<dbReference type="Gene3D" id="3.30.930.10">
    <property type="entry name" value="Bira Bifunctional Protein, Domain 2"/>
    <property type="match status" value="1"/>
</dbReference>
<dbReference type="KEGG" id="bfo:118419086"/>
<dbReference type="EC" id="6.1.1.22" evidence="2"/>
<dbReference type="Proteomes" id="UP000001554">
    <property type="component" value="Chromosome 7"/>
</dbReference>
<dbReference type="OMA" id="PEMAFYD"/>
<keyword evidence="3 10" id="KW-0436">Ligase</keyword>
<dbReference type="NCBIfam" id="NF003037">
    <property type="entry name" value="PRK03932.1"/>
    <property type="match status" value="1"/>
</dbReference>
<accession>A0A9J7LEC6</accession>
<reference evidence="10" key="2">
    <citation type="submission" date="2025-08" db="UniProtKB">
        <authorList>
            <consortium name="RefSeq"/>
        </authorList>
    </citation>
    <scope>IDENTIFICATION</scope>
    <source>
        <strain evidence="10">S238N-H82</strain>
        <tissue evidence="10">Testes</tissue>
    </source>
</reference>
<dbReference type="InterPro" id="IPR004364">
    <property type="entry name" value="Aa-tRNA-synt_II"/>
</dbReference>
<dbReference type="AlphaFoldDB" id="A0A9J7LEC6"/>
<dbReference type="Pfam" id="PF01336">
    <property type="entry name" value="tRNA_anti-codon"/>
    <property type="match status" value="1"/>
</dbReference>
<evidence type="ECO:0000313" key="10">
    <source>
        <dbReference type="RefSeq" id="XP_035681262.1"/>
    </source>
</evidence>
<evidence type="ECO:0000259" key="8">
    <source>
        <dbReference type="PROSITE" id="PS50862"/>
    </source>
</evidence>
<evidence type="ECO:0000256" key="1">
    <source>
        <dbReference type="ARBA" id="ARBA00008226"/>
    </source>
</evidence>
<dbReference type="InterPro" id="IPR006195">
    <property type="entry name" value="aa-tRNA-synth_II"/>
</dbReference>
<proteinExistence type="inferred from homology"/>
<evidence type="ECO:0000256" key="6">
    <source>
        <dbReference type="ARBA" id="ARBA00022917"/>
    </source>
</evidence>
<keyword evidence="6" id="KW-0648">Protein biosynthesis</keyword>
<dbReference type="PROSITE" id="PS50862">
    <property type="entry name" value="AA_TRNA_LIGASE_II"/>
    <property type="match status" value="1"/>
</dbReference>
<evidence type="ECO:0000256" key="5">
    <source>
        <dbReference type="ARBA" id="ARBA00022840"/>
    </source>
</evidence>
<keyword evidence="9" id="KW-1185">Reference proteome</keyword>
<dbReference type="InterPro" id="IPR004365">
    <property type="entry name" value="NA-bd_OB_tRNA"/>
</dbReference>
<dbReference type="GO" id="GO:0003676">
    <property type="term" value="F:nucleic acid binding"/>
    <property type="evidence" value="ECO:0007669"/>
    <property type="project" value="InterPro"/>
</dbReference>
<reference evidence="9" key="1">
    <citation type="journal article" date="2020" name="Nat. Ecol. Evol.">
        <title>Deeply conserved synteny resolves early events in vertebrate evolution.</title>
        <authorList>
            <person name="Simakov O."/>
            <person name="Marletaz F."/>
            <person name="Yue J.X."/>
            <person name="O'Connell B."/>
            <person name="Jenkins J."/>
            <person name="Brandt A."/>
            <person name="Calef R."/>
            <person name="Tung C.H."/>
            <person name="Huang T.K."/>
            <person name="Schmutz J."/>
            <person name="Satoh N."/>
            <person name="Yu J.K."/>
            <person name="Putnam N.H."/>
            <person name="Green R.E."/>
            <person name="Rokhsar D.S."/>
        </authorList>
    </citation>
    <scope>NUCLEOTIDE SEQUENCE [LARGE SCALE GENOMIC DNA]</scope>
    <source>
        <strain evidence="9">S238N-H82</strain>
    </source>
</reference>
<feature type="domain" description="Aminoacyl-transfer RNA synthetases class-II family profile" evidence="8">
    <location>
        <begin position="158"/>
        <end position="476"/>
    </location>
</feature>
<dbReference type="CDD" id="cd00776">
    <property type="entry name" value="AsxRS_core"/>
    <property type="match status" value="1"/>
</dbReference>
<protein>
    <recommendedName>
        <fullName evidence="2">asparagine--tRNA ligase</fullName>
        <ecNumber evidence="2">6.1.1.22</ecNumber>
    </recommendedName>
</protein>
<dbReference type="InterPro" id="IPR045864">
    <property type="entry name" value="aa-tRNA-synth_II/BPL/LPL"/>
</dbReference>
<dbReference type="InterPro" id="IPR002312">
    <property type="entry name" value="Asp/Asn-tRNA-synth_IIb"/>
</dbReference>
<dbReference type="RefSeq" id="XP_035681262.1">
    <property type="nucleotide sequence ID" value="XM_035825369.1"/>
</dbReference>
<evidence type="ECO:0000256" key="4">
    <source>
        <dbReference type="ARBA" id="ARBA00022741"/>
    </source>
</evidence>
<dbReference type="SUPFAM" id="SSF50249">
    <property type="entry name" value="Nucleic acid-binding proteins"/>
    <property type="match status" value="1"/>
</dbReference>
<dbReference type="GO" id="GO:0004816">
    <property type="term" value="F:asparagine-tRNA ligase activity"/>
    <property type="evidence" value="ECO:0000318"/>
    <property type="project" value="GO_Central"/>
</dbReference>
<evidence type="ECO:0000256" key="3">
    <source>
        <dbReference type="ARBA" id="ARBA00022598"/>
    </source>
</evidence>
<dbReference type="PANTHER" id="PTHR22594:SF34">
    <property type="entry name" value="ASPARAGINE--TRNA LIGASE, MITOCHONDRIAL-RELATED"/>
    <property type="match status" value="1"/>
</dbReference>
<dbReference type="InterPro" id="IPR004522">
    <property type="entry name" value="Asn-tRNA-ligase"/>
</dbReference>
<dbReference type="GeneID" id="118419086"/>
<dbReference type="GO" id="GO:0006421">
    <property type="term" value="P:asparaginyl-tRNA aminoacylation"/>
    <property type="evidence" value="ECO:0000318"/>
    <property type="project" value="GO_Central"/>
</dbReference>
<gene>
    <name evidence="10" type="primary">LOC118419086</name>
</gene>
<keyword evidence="7" id="KW-0030">Aminoacyl-tRNA synthetase</keyword>
<evidence type="ECO:0000256" key="7">
    <source>
        <dbReference type="ARBA" id="ARBA00023146"/>
    </source>
</evidence>
<dbReference type="InterPro" id="IPR012340">
    <property type="entry name" value="NA-bd_OB-fold"/>
</dbReference>
<dbReference type="Pfam" id="PF00152">
    <property type="entry name" value="tRNA-synt_2"/>
    <property type="match status" value="1"/>
</dbReference>
<name>A0A9J7LEC6_BRAFL</name>
<dbReference type="SUPFAM" id="SSF55681">
    <property type="entry name" value="Class II aaRS and biotin synthetases"/>
    <property type="match status" value="1"/>
</dbReference>